<dbReference type="SUPFAM" id="SSF51905">
    <property type="entry name" value="FAD/NAD(P)-binding domain"/>
    <property type="match status" value="1"/>
</dbReference>
<dbReference type="InterPro" id="IPR036188">
    <property type="entry name" value="FAD/NAD-bd_sf"/>
</dbReference>
<keyword evidence="5" id="KW-0503">Monooxygenase</keyword>
<dbReference type="GO" id="GO:0050660">
    <property type="term" value="F:flavin adenine dinucleotide binding"/>
    <property type="evidence" value="ECO:0007669"/>
    <property type="project" value="InterPro"/>
</dbReference>
<protein>
    <submittedName>
        <fullName evidence="5">Baeyer-Villiger monooxygenase</fullName>
    </submittedName>
</protein>
<comment type="similarity">
    <text evidence="1">Belongs to the FAD-binding monooxygenase family.</text>
</comment>
<dbReference type="GO" id="GO:0050661">
    <property type="term" value="F:NADP binding"/>
    <property type="evidence" value="ECO:0007669"/>
    <property type="project" value="InterPro"/>
</dbReference>
<dbReference type="Gene3D" id="3.50.50.60">
    <property type="entry name" value="FAD/NAD(P)-binding domain"/>
    <property type="match status" value="2"/>
</dbReference>
<evidence type="ECO:0000256" key="1">
    <source>
        <dbReference type="ARBA" id="ARBA00010139"/>
    </source>
</evidence>
<dbReference type="AlphaFoldDB" id="A0A8H6RFM3"/>
<evidence type="ECO:0000256" key="2">
    <source>
        <dbReference type="ARBA" id="ARBA00022630"/>
    </source>
</evidence>
<evidence type="ECO:0000313" key="5">
    <source>
        <dbReference type="EMBL" id="KAF7190058.1"/>
    </source>
</evidence>
<accession>A0A8H6RFM3</accession>
<feature type="non-terminal residue" evidence="5">
    <location>
        <position position="563"/>
    </location>
</feature>
<organism evidence="5 6">
    <name type="scientific">Pseudocercospora fuligena</name>
    <dbReference type="NCBI Taxonomy" id="685502"/>
    <lineage>
        <taxon>Eukaryota</taxon>
        <taxon>Fungi</taxon>
        <taxon>Dikarya</taxon>
        <taxon>Ascomycota</taxon>
        <taxon>Pezizomycotina</taxon>
        <taxon>Dothideomycetes</taxon>
        <taxon>Dothideomycetidae</taxon>
        <taxon>Mycosphaerellales</taxon>
        <taxon>Mycosphaerellaceae</taxon>
        <taxon>Pseudocercospora</taxon>
    </lineage>
</organism>
<evidence type="ECO:0000256" key="3">
    <source>
        <dbReference type="ARBA" id="ARBA00022827"/>
    </source>
</evidence>
<keyword evidence="6" id="KW-1185">Reference proteome</keyword>
<comment type="caution">
    <text evidence="5">The sequence shown here is derived from an EMBL/GenBank/DDBJ whole genome shotgun (WGS) entry which is preliminary data.</text>
</comment>
<dbReference type="Proteomes" id="UP000660729">
    <property type="component" value="Unassembled WGS sequence"/>
</dbReference>
<proteinExistence type="inferred from homology"/>
<keyword evidence="3" id="KW-0274">FAD</keyword>
<sequence>MSIDTQVLVVGAGMSGVGLAVQLIRRYNCRDFQIVEKENDVGGTWLVNTYPGCGCDVASHFYSYSFALNPDWSRKFSLRPEIQAYFRNVAEQYNLIPHISFKTTVQTARWVETDQLWEVTIKNHYTQTTSIRRCRILVSGVGSLSIPKKCDISGVETFKGPLFHSAQWDHKLDWTGKKVVVLGNGCSATQFVPVMAERAESLTQFARQAHYLAERPNPVYSNSFKALMRYMPLAMRLYRFKLYADMEKDFAGFDIESGQGIRQGLKEENEQYVKSMAPERYWDALIPKHEIGCKRKVMDTDYLACLHRDNVELVHDDPVESITEHGVVTKSGRHAEADAIILATGFEVFRMLYPMEIIGENGISLNEYWDSQHDGAAQAYLGTSVPGFKNFFVMVSFMSRTHSLLVLLSFHQTSAKQFSWLATISPITSVDVRKPAAVRDSNWMQDKLKKLVWSSGCTSWALDPKTNLNIAMYPQYQFMFWFRSIFVLGSDFEYQYRDSKGLHKKQLVIGGWKAARNALRTIIVLSAIGIAGVRRAGGLLEARDVVAKSFSSILAEMRGLLRL</sequence>
<keyword evidence="2" id="KW-0285">Flavoprotein</keyword>
<dbReference type="InterPro" id="IPR051209">
    <property type="entry name" value="FAD-bind_Monooxygenase_sf"/>
</dbReference>
<dbReference type="PANTHER" id="PTHR42877:SF5">
    <property type="entry name" value="L-ORNITHINE N(5)-MONOOXYGENASE-RELATED"/>
    <property type="match status" value="1"/>
</dbReference>
<dbReference type="GO" id="GO:0004499">
    <property type="term" value="F:N,N-dimethylaniline monooxygenase activity"/>
    <property type="evidence" value="ECO:0007669"/>
    <property type="project" value="InterPro"/>
</dbReference>
<keyword evidence="4" id="KW-0560">Oxidoreductase</keyword>
<evidence type="ECO:0000256" key="4">
    <source>
        <dbReference type="ARBA" id="ARBA00023002"/>
    </source>
</evidence>
<reference evidence="5" key="1">
    <citation type="submission" date="2020-04" db="EMBL/GenBank/DDBJ databases">
        <title>Draft genome resource of the tomato pathogen Pseudocercospora fuligena.</title>
        <authorList>
            <person name="Zaccaron A."/>
        </authorList>
    </citation>
    <scope>NUCLEOTIDE SEQUENCE</scope>
    <source>
        <strain evidence="5">PF001</strain>
    </source>
</reference>
<name>A0A8H6RFM3_9PEZI</name>
<evidence type="ECO:0000313" key="6">
    <source>
        <dbReference type="Proteomes" id="UP000660729"/>
    </source>
</evidence>
<dbReference type="PANTHER" id="PTHR42877">
    <property type="entry name" value="L-ORNITHINE N(5)-MONOOXYGENASE-RELATED"/>
    <property type="match status" value="1"/>
</dbReference>
<gene>
    <name evidence="5" type="ORF">HII31_08389</name>
</gene>
<dbReference type="OrthoDB" id="74360at2759"/>
<dbReference type="InterPro" id="IPR020946">
    <property type="entry name" value="Flavin_mOase-like"/>
</dbReference>
<dbReference type="Pfam" id="PF00743">
    <property type="entry name" value="FMO-like"/>
    <property type="match status" value="1"/>
</dbReference>
<dbReference type="EMBL" id="JABCIY010000175">
    <property type="protein sequence ID" value="KAF7190058.1"/>
    <property type="molecule type" value="Genomic_DNA"/>
</dbReference>